<dbReference type="EMBL" id="MSIF01000002">
    <property type="protein sequence ID" value="OLF13064.1"/>
    <property type="molecule type" value="Genomic_DNA"/>
</dbReference>
<comment type="caution">
    <text evidence="2">The sequence shown here is derived from an EMBL/GenBank/DDBJ whole genome shotgun (WGS) entry which is preliminary data.</text>
</comment>
<reference evidence="2 3" key="1">
    <citation type="submission" date="2016-12" db="EMBL/GenBank/DDBJ databases">
        <title>The draft genome sequence of Actinophytocola xinjiangensis.</title>
        <authorList>
            <person name="Wang W."/>
            <person name="Yuan L."/>
        </authorList>
    </citation>
    <scope>NUCLEOTIDE SEQUENCE [LARGE SCALE GENOMIC DNA]</scope>
    <source>
        <strain evidence="2 3">CGMCC 4.4663</strain>
    </source>
</reference>
<protein>
    <recommendedName>
        <fullName evidence="4">TIGR04222 domain-containing protein</fullName>
    </recommendedName>
</protein>
<dbReference type="NCBIfam" id="TIGR04222">
    <property type="entry name" value="near_uncomplex"/>
    <property type="match status" value="1"/>
</dbReference>
<proteinExistence type="predicted"/>
<keyword evidence="1" id="KW-0812">Transmembrane</keyword>
<accession>A0A7Z0WQG6</accession>
<evidence type="ECO:0000313" key="3">
    <source>
        <dbReference type="Proteomes" id="UP000185696"/>
    </source>
</evidence>
<evidence type="ECO:0000313" key="2">
    <source>
        <dbReference type="EMBL" id="OLF13064.1"/>
    </source>
</evidence>
<organism evidence="2 3">
    <name type="scientific">Actinophytocola xinjiangensis</name>
    <dbReference type="NCBI Taxonomy" id="485602"/>
    <lineage>
        <taxon>Bacteria</taxon>
        <taxon>Bacillati</taxon>
        <taxon>Actinomycetota</taxon>
        <taxon>Actinomycetes</taxon>
        <taxon>Pseudonocardiales</taxon>
        <taxon>Pseudonocardiaceae</taxon>
    </lineage>
</organism>
<sequence length="297" mass="30266">MEHPWGISGPEFLWLYAAGLAVALAWLIVTRTRARRPRQIEPTPPLDLESVAFLSGGSRRVIELAIGRLLEAGALRANRSGTISAVKGSQGNDPVEAAVLGAVAARSRQVRTVISSIRSSERIERIADELAAHQLVVTPRVAASARRKAVLGLVLVLVIGAVRFVNGAVKSLPVSYLAFELIATLALIVILLKRPIRARTVHGDRALESARTTIADGLGLVALFGLAMFPNEAVRSALSAGGKARVSSGSSSSWSYAPGVYIASCGGSTSSGGSSCGSSGGSSCGGGGGGCGGGGGG</sequence>
<evidence type="ECO:0000256" key="1">
    <source>
        <dbReference type="SAM" id="Phobius"/>
    </source>
</evidence>
<feature type="transmembrane region" description="Helical" evidence="1">
    <location>
        <begin position="174"/>
        <end position="192"/>
    </location>
</feature>
<dbReference type="Proteomes" id="UP000185696">
    <property type="component" value="Unassembled WGS sequence"/>
</dbReference>
<evidence type="ECO:0008006" key="4">
    <source>
        <dbReference type="Google" id="ProtNLM"/>
    </source>
</evidence>
<feature type="transmembrane region" description="Helical" evidence="1">
    <location>
        <begin position="12"/>
        <end position="29"/>
    </location>
</feature>
<keyword evidence="1" id="KW-0472">Membrane</keyword>
<dbReference type="RefSeq" id="WP_075131973.1">
    <property type="nucleotide sequence ID" value="NZ_MSIF01000002.1"/>
</dbReference>
<keyword evidence="3" id="KW-1185">Reference proteome</keyword>
<feature type="transmembrane region" description="Helical" evidence="1">
    <location>
        <begin position="149"/>
        <end position="168"/>
    </location>
</feature>
<dbReference type="InterPro" id="IPR026467">
    <property type="entry name" value="Ser/Gly_Cys_C_dom"/>
</dbReference>
<name>A0A7Z0WQG6_9PSEU</name>
<dbReference type="AlphaFoldDB" id="A0A7Z0WQG6"/>
<gene>
    <name evidence="2" type="ORF">BLA60_07460</name>
</gene>
<keyword evidence="1" id="KW-1133">Transmembrane helix</keyword>